<feature type="compositionally biased region" description="Polar residues" evidence="2">
    <location>
        <begin position="1"/>
        <end position="11"/>
    </location>
</feature>
<dbReference type="EMBL" id="FNTL01000004">
    <property type="protein sequence ID" value="SED41498.1"/>
    <property type="molecule type" value="Genomic_DNA"/>
</dbReference>
<dbReference type="Pfam" id="PF13455">
    <property type="entry name" value="MUG113"/>
    <property type="match status" value="1"/>
</dbReference>
<dbReference type="InterPro" id="IPR018306">
    <property type="entry name" value="Phage_T5_Orf172_DNA-bd"/>
</dbReference>
<feature type="domain" description="Bacteriophage T5 Orf172 DNA-binding" evidence="3">
    <location>
        <begin position="322"/>
        <end position="405"/>
    </location>
</feature>
<evidence type="ECO:0000313" key="4">
    <source>
        <dbReference type="EMBL" id="SED41498.1"/>
    </source>
</evidence>
<feature type="region of interest" description="Disordered" evidence="2">
    <location>
        <begin position="1"/>
        <end position="23"/>
    </location>
</feature>
<evidence type="ECO:0000313" key="5">
    <source>
        <dbReference type="Proteomes" id="UP000183407"/>
    </source>
</evidence>
<feature type="compositionally biased region" description="Basic residues" evidence="2">
    <location>
        <begin position="420"/>
        <end position="433"/>
    </location>
</feature>
<dbReference type="Proteomes" id="UP000183407">
    <property type="component" value="Unassembled WGS sequence"/>
</dbReference>
<reference evidence="5" key="1">
    <citation type="submission" date="2016-10" db="EMBL/GenBank/DDBJ databases">
        <authorList>
            <person name="Varghese N."/>
        </authorList>
    </citation>
    <scope>NUCLEOTIDE SEQUENCE [LARGE SCALE GENOMIC DNA]</scope>
    <source>
        <strain evidence="5">DSM 44719</strain>
    </source>
</reference>
<sequence>MVTSPADQSSRPAAGGPAPSVRPVSVFNAKKRAQELQVEVDRLQRLIDSMGLGGVATLDAETTRLSNEVTRLRTEHTTLTEQINAGRLELVETQAQQELQAVGLYRYHHPAESSVRLKDELLRVQSAIKQAVRENTAITATANFTFNGSTVEGRKFVSDMSRIMLRAYNAEAENCVKTVKAGNLPAASLRLFKAADQIAKQGQMISLRVTDYYHRLRLTELELAADFHMKVQEEKDAERERREELREQRKAEQELQAEKAKLEKELAHYRNALNALESSGDTAGAERLRDKLGDVQRALDDVDYRATNIRADFVYVISNMGAFGINMVKIGMTRRLEPMDRVRELGDASVPFRFDVHALFFADDAVTVENKLHQAFADRRVNKVNPRREFFYATPAQVLGVLTQHVGEVISFTNAAPALRPRRRTRSRRVSRQHRQEGPHFLAAPPSAVRHRPGTDYPARCAEVRGPRGRGPGETPSAARGARSSSDKASALHFFTAR</sequence>
<proteinExistence type="predicted"/>
<name>A0A1H5AHX6_RHOJO</name>
<organism evidence="4 5">
    <name type="scientific">Rhodococcus jostii</name>
    <dbReference type="NCBI Taxonomy" id="132919"/>
    <lineage>
        <taxon>Bacteria</taxon>
        <taxon>Bacillati</taxon>
        <taxon>Actinomycetota</taxon>
        <taxon>Actinomycetes</taxon>
        <taxon>Mycobacteriales</taxon>
        <taxon>Nocardiaceae</taxon>
        <taxon>Rhodococcus</taxon>
    </lineage>
</organism>
<dbReference type="AlphaFoldDB" id="A0A1H5AHX6"/>
<protein>
    <submittedName>
        <fullName evidence="4">T5orf172 domain-containing protein</fullName>
    </submittedName>
</protein>
<dbReference type="SMART" id="SM00974">
    <property type="entry name" value="T5orf172"/>
    <property type="match status" value="1"/>
</dbReference>
<evidence type="ECO:0000259" key="3">
    <source>
        <dbReference type="SMART" id="SM00974"/>
    </source>
</evidence>
<accession>A0A1H5AHX6</accession>
<evidence type="ECO:0000256" key="2">
    <source>
        <dbReference type="SAM" id="MobiDB-lite"/>
    </source>
</evidence>
<dbReference type="InterPro" id="IPR025280">
    <property type="entry name" value="SNIPE"/>
</dbReference>
<keyword evidence="1" id="KW-0175">Coiled coil</keyword>
<evidence type="ECO:0000256" key="1">
    <source>
        <dbReference type="SAM" id="Coils"/>
    </source>
</evidence>
<feature type="coiled-coil region" evidence="1">
    <location>
        <begin position="228"/>
        <end position="279"/>
    </location>
</feature>
<feature type="region of interest" description="Disordered" evidence="2">
    <location>
        <begin position="420"/>
        <end position="498"/>
    </location>
</feature>
<dbReference type="Pfam" id="PF13250">
    <property type="entry name" value="SNIPE"/>
    <property type="match status" value="1"/>
</dbReference>
<gene>
    <name evidence="4" type="ORF">SAMN04490220_4428</name>
</gene>